<reference evidence="2" key="1">
    <citation type="submission" date="2014-01" db="EMBL/GenBank/DDBJ databases">
        <authorList>
            <person name="Brown-Elliot B."/>
            <person name="Wallace R."/>
            <person name="Lenaerts A."/>
            <person name="Ordway D."/>
            <person name="DeGroote M.A."/>
            <person name="Parker T."/>
            <person name="Sizemore C."/>
            <person name="Tallon L.J."/>
            <person name="Sadzewicz L.K."/>
            <person name="Sengamalay N."/>
            <person name="Fraser C.M."/>
            <person name="Hine E."/>
            <person name="Shefchek K.A."/>
            <person name="Das S.P."/>
            <person name="Tettelin H."/>
        </authorList>
    </citation>
    <scope>NUCLEOTIDE SEQUENCE [LARGE SCALE GENOMIC DNA]</scope>
    <source>
        <strain evidence="2">4042</strain>
    </source>
</reference>
<dbReference type="EMBL" id="JAOB01000026">
    <property type="protein sequence ID" value="EUA65632.1"/>
    <property type="molecule type" value="Genomic_DNA"/>
</dbReference>
<dbReference type="PATRIC" id="fig|1299334.3.peg.2247"/>
<sequence length="49" mass="5249">MSLAADRPLNWNVLGVSAANPAGHKGQLRPPRSPRSAAGGWWRSPCRTP</sequence>
<evidence type="ECO:0000313" key="2">
    <source>
        <dbReference type="EMBL" id="EUA65632.1"/>
    </source>
</evidence>
<proteinExistence type="predicted"/>
<comment type="caution">
    <text evidence="2">The sequence shown here is derived from an EMBL/GenBank/DDBJ whole genome shotgun (WGS) entry which is preliminary data.</text>
</comment>
<organism evidence="2">
    <name type="scientific">Mycobacterium xenopi 4042</name>
    <dbReference type="NCBI Taxonomy" id="1299334"/>
    <lineage>
        <taxon>Bacteria</taxon>
        <taxon>Bacillati</taxon>
        <taxon>Actinomycetota</taxon>
        <taxon>Actinomycetes</taxon>
        <taxon>Mycobacteriales</taxon>
        <taxon>Mycobacteriaceae</taxon>
        <taxon>Mycobacterium</taxon>
    </lineage>
</organism>
<protein>
    <submittedName>
        <fullName evidence="2">Uncharacterized protein</fullName>
    </submittedName>
</protein>
<evidence type="ECO:0000256" key="1">
    <source>
        <dbReference type="SAM" id="MobiDB-lite"/>
    </source>
</evidence>
<dbReference type="AlphaFoldDB" id="X8DAH9"/>
<feature type="region of interest" description="Disordered" evidence="1">
    <location>
        <begin position="17"/>
        <end position="49"/>
    </location>
</feature>
<accession>X8DAH9</accession>
<name>X8DAH9_MYCXE</name>
<gene>
    <name evidence="2" type="ORF">I553_8085</name>
</gene>